<dbReference type="AlphaFoldDB" id="A0AA36DMB1"/>
<sequence length="187" mass="22198">MNLTLISAYAYSDYSVVTLEADGWYGQKAYCHYFDADWNKLNYSVESEVFPEFSVHCCRHPEAFYMGITESKNDRVVYKVPVLDRTVDKPIYKLSVCLAPIYGNETKWMMLAELIEHYKLQGVQHFYVYIKDIDDYSRMLIDDYEKSGEIEVVYFKKEQDRIMMHWQFVGVVVYVLFTEAFITELRV</sequence>
<keyword evidence="4 8" id="KW-0808">Transferase</keyword>
<evidence type="ECO:0000313" key="9">
    <source>
        <dbReference type="EMBL" id="CAJ0588617.1"/>
    </source>
</evidence>
<gene>
    <name evidence="9" type="ORF">CYNAS_LOCUS600</name>
</gene>
<proteinExistence type="inferred from homology"/>
<dbReference type="GO" id="GO:0005737">
    <property type="term" value="C:cytoplasm"/>
    <property type="evidence" value="ECO:0007669"/>
    <property type="project" value="TreeGrafter"/>
</dbReference>
<accession>A0AA36DMB1</accession>
<name>A0AA36DMB1_CYLNA</name>
<keyword evidence="10" id="KW-1185">Reference proteome</keyword>
<evidence type="ECO:0000313" key="10">
    <source>
        <dbReference type="Proteomes" id="UP001176961"/>
    </source>
</evidence>
<reference evidence="9" key="1">
    <citation type="submission" date="2023-07" db="EMBL/GenBank/DDBJ databases">
        <authorList>
            <consortium name="CYATHOMIX"/>
        </authorList>
    </citation>
    <scope>NUCLEOTIDE SEQUENCE</scope>
    <source>
        <strain evidence="9">N/A</strain>
    </source>
</reference>
<protein>
    <recommendedName>
        <fullName evidence="8">Glycosyltransferase family 92 protein</fullName>
        <ecNumber evidence="8">2.4.1.-</ecNumber>
    </recommendedName>
</protein>
<keyword evidence="5" id="KW-0812">Transmembrane</keyword>
<dbReference type="EC" id="2.4.1.-" evidence="8"/>
<dbReference type="GO" id="GO:0016757">
    <property type="term" value="F:glycosyltransferase activity"/>
    <property type="evidence" value="ECO:0007669"/>
    <property type="project" value="UniProtKB-UniRule"/>
</dbReference>
<comment type="similarity">
    <text evidence="2 8">Belongs to the glycosyltransferase 92 family.</text>
</comment>
<organism evidence="9 10">
    <name type="scientific">Cylicocyclus nassatus</name>
    <name type="common">Nematode worm</name>
    <dbReference type="NCBI Taxonomy" id="53992"/>
    <lineage>
        <taxon>Eukaryota</taxon>
        <taxon>Metazoa</taxon>
        <taxon>Ecdysozoa</taxon>
        <taxon>Nematoda</taxon>
        <taxon>Chromadorea</taxon>
        <taxon>Rhabditida</taxon>
        <taxon>Rhabditina</taxon>
        <taxon>Rhabditomorpha</taxon>
        <taxon>Strongyloidea</taxon>
        <taxon>Strongylidae</taxon>
        <taxon>Cylicocyclus</taxon>
    </lineage>
</organism>
<evidence type="ECO:0000256" key="5">
    <source>
        <dbReference type="ARBA" id="ARBA00022692"/>
    </source>
</evidence>
<dbReference type="PANTHER" id="PTHR21461:SF40">
    <property type="entry name" value="GLYCOSYLTRANSFERASE FAMILY 92 PROTEIN"/>
    <property type="match status" value="1"/>
</dbReference>
<evidence type="ECO:0000256" key="2">
    <source>
        <dbReference type="ARBA" id="ARBA00007647"/>
    </source>
</evidence>
<comment type="caution">
    <text evidence="9">The sequence shown here is derived from an EMBL/GenBank/DDBJ whole genome shotgun (WGS) entry which is preliminary data.</text>
</comment>
<dbReference type="Proteomes" id="UP001176961">
    <property type="component" value="Unassembled WGS sequence"/>
</dbReference>
<evidence type="ECO:0000256" key="6">
    <source>
        <dbReference type="ARBA" id="ARBA00022989"/>
    </source>
</evidence>
<evidence type="ECO:0000256" key="8">
    <source>
        <dbReference type="RuleBase" id="RU366017"/>
    </source>
</evidence>
<dbReference type="EMBL" id="CATQJL010000001">
    <property type="protein sequence ID" value="CAJ0588617.1"/>
    <property type="molecule type" value="Genomic_DNA"/>
</dbReference>
<evidence type="ECO:0000256" key="4">
    <source>
        <dbReference type="ARBA" id="ARBA00022679"/>
    </source>
</evidence>
<keyword evidence="3 8" id="KW-0328">Glycosyltransferase</keyword>
<evidence type="ECO:0000256" key="1">
    <source>
        <dbReference type="ARBA" id="ARBA00004167"/>
    </source>
</evidence>
<evidence type="ECO:0000256" key="7">
    <source>
        <dbReference type="ARBA" id="ARBA00023136"/>
    </source>
</evidence>
<keyword evidence="6" id="KW-1133">Transmembrane helix</keyword>
<keyword evidence="7" id="KW-0472">Membrane</keyword>
<dbReference type="PANTHER" id="PTHR21461">
    <property type="entry name" value="GLYCOSYLTRANSFERASE FAMILY 92 PROTEIN"/>
    <property type="match status" value="1"/>
</dbReference>
<dbReference type="Pfam" id="PF01697">
    <property type="entry name" value="Glyco_transf_92"/>
    <property type="match status" value="1"/>
</dbReference>
<evidence type="ECO:0000256" key="3">
    <source>
        <dbReference type="ARBA" id="ARBA00022676"/>
    </source>
</evidence>
<dbReference type="InterPro" id="IPR008166">
    <property type="entry name" value="Glyco_transf_92"/>
</dbReference>
<dbReference type="GO" id="GO:0016020">
    <property type="term" value="C:membrane"/>
    <property type="evidence" value="ECO:0007669"/>
    <property type="project" value="UniProtKB-SubCell"/>
</dbReference>
<comment type="subcellular location">
    <subcellularLocation>
        <location evidence="1">Membrane</location>
        <topology evidence="1">Single-pass membrane protein</topology>
    </subcellularLocation>
</comment>